<dbReference type="AlphaFoldDB" id="A0A7V0T756"/>
<proteinExistence type="predicted"/>
<comment type="caution">
    <text evidence="1">The sequence shown here is derived from an EMBL/GenBank/DDBJ whole genome shotgun (WGS) entry which is preliminary data.</text>
</comment>
<gene>
    <name evidence="1" type="ORF">ENN51_09115</name>
</gene>
<dbReference type="EMBL" id="DSBX01000350">
    <property type="protein sequence ID" value="HDR00426.1"/>
    <property type="molecule type" value="Genomic_DNA"/>
</dbReference>
<dbReference type="Proteomes" id="UP000885672">
    <property type="component" value="Unassembled WGS sequence"/>
</dbReference>
<organism evidence="1">
    <name type="scientific">candidate division WOR-3 bacterium</name>
    <dbReference type="NCBI Taxonomy" id="2052148"/>
    <lineage>
        <taxon>Bacteria</taxon>
        <taxon>Bacteria division WOR-3</taxon>
    </lineage>
</organism>
<accession>A0A7V0T756</accession>
<reference evidence="1" key="1">
    <citation type="journal article" date="2020" name="mSystems">
        <title>Genome- and Community-Level Interaction Insights into Carbon Utilization and Element Cycling Functions of Hydrothermarchaeota in Hydrothermal Sediment.</title>
        <authorList>
            <person name="Zhou Z."/>
            <person name="Liu Y."/>
            <person name="Xu W."/>
            <person name="Pan J."/>
            <person name="Luo Z.H."/>
            <person name="Li M."/>
        </authorList>
    </citation>
    <scope>NUCLEOTIDE SEQUENCE [LARGE SCALE GENOMIC DNA]</scope>
    <source>
        <strain evidence="1">SpSt-1182</strain>
    </source>
</reference>
<protein>
    <submittedName>
        <fullName evidence="1">Uncharacterized protein</fullName>
    </submittedName>
</protein>
<sequence>MSKFELGDIVYCPDYGLELTVTKACDCKEECVITCAGTGKPLLVRKPDDTPKKPDSCCCGG</sequence>
<name>A0A7V0T756_UNCW3</name>
<evidence type="ECO:0000313" key="1">
    <source>
        <dbReference type="EMBL" id="HDR00426.1"/>
    </source>
</evidence>